<keyword evidence="2" id="KW-0812">Transmembrane</keyword>
<sequence>MSYTIKFLLAVCLGIVLLFIGVVFLSAFFYALDSTTYETNDENGYSESNPVPYSSSNYSNTSNSTANRTESINISLTNKSAVNSSNASVFSSNYHTKTYKWKYDGSEWTYTISIPDDAYSYYTNKPHNRGDYNQYALSDYDRKILGQLVESFREQGTQNNYTDDEVVLNIISFIQAMPYTSDSVTTGYDEYPRYPLETLVDGGGDCEDSAILAAALLSEMGYGTVLLAFPGHMALGVKGSENLTGTYYEYRGSRYYYVETTASGHRIGQIPSDVQSSSAHIYPMVQVPRMTAEVTSTFLQADSRYAYYEIYCDMTNLGPGTAKNVSVYIYAETPPFDSTKVWSQQDVYIGNFSEDGTGYAKATLRVPRGEQARFGCTIHGDNFQKRDYYFKSFYQS</sequence>
<dbReference type="PANTHER" id="PTHR39327:SF1">
    <property type="entry name" value="BLR5470 PROTEIN"/>
    <property type="match status" value="1"/>
</dbReference>
<dbReference type="Proteomes" id="UP001303587">
    <property type="component" value="Chromosome"/>
</dbReference>
<protein>
    <recommendedName>
        <fullName evidence="5">Transglutaminase-like domain-containing protein</fullName>
    </recommendedName>
</protein>
<dbReference type="EMBL" id="CP131060">
    <property type="protein sequence ID" value="WNY24931.1"/>
    <property type="molecule type" value="Genomic_DNA"/>
</dbReference>
<dbReference type="GeneID" id="89229579"/>
<evidence type="ECO:0000256" key="2">
    <source>
        <dbReference type="SAM" id="Phobius"/>
    </source>
</evidence>
<dbReference type="InterPro" id="IPR010319">
    <property type="entry name" value="Transglutaminase-like_Cys_pept"/>
</dbReference>
<organism evidence="3 4">
    <name type="scientific">Methanolapillus millepedarum</name>
    <dbReference type="NCBI Taxonomy" id="3028296"/>
    <lineage>
        <taxon>Archaea</taxon>
        <taxon>Methanobacteriati</taxon>
        <taxon>Methanobacteriota</taxon>
        <taxon>Stenosarchaea group</taxon>
        <taxon>Methanomicrobia</taxon>
        <taxon>Methanosarcinales</taxon>
        <taxon>Methanosarcinaceae</taxon>
        <taxon>Methanolapillus</taxon>
    </lineage>
</organism>
<dbReference type="RefSeq" id="WP_338102989.1">
    <property type="nucleotide sequence ID" value="NZ_CP131060.1"/>
</dbReference>
<gene>
    <name evidence="3" type="ORF">MsAc7_04600</name>
</gene>
<dbReference type="AlphaFoldDB" id="A0AA96VB75"/>
<name>A0AA96VB75_9EURY</name>
<evidence type="ECO:0008006" key="5">
    <source>
        <dbReference type="Google" id="ProtNLM"/>
    </source>
</evidence>
<feature type="compositionally biased region" description="Low complexity" evidence="1">
    <location>
        <begin position="45"/>
        <end position="64"/>
    </location>
</feature>
<evidence type="ECO:0000256" key="1">
    <source>
        <dbReference type="SAM" id="MobiDB-lite"/>
    </source>
</evidence>
<feature type="transmembrane region" description="Helical" evidence="2">
    <location>
        <begin position="7"/>
        <end position="32"/>
    </location>
</feature>
<keyword evidence="2" id="KW-1133">Transmembrane helix</keyword>
<feature type="region of interest" description="Disordered" evidence="1">
    <location>
        <begin position="39"/>
        <end position="64"/>
    </location>
</feature>
<evidence type="ECO:0000313" key="4">
    <source>
        <dbReference type="Proteomes" id="UP001303587"/>
    </source>
</evidence>
<evidence type="ECO:0000313" key="3">
    <source>
        <dbReference type="EMBL" id="WNY24931.1"/>
    </source>
</evidence>
<proteinExistence type="predicted"/>
<dbReference type="PANTHER" id="PTHR39327">
    <property type="match status" value="1"/>
</dbReference>
<reference evidence="3 4" key="1">
    <citation type="submission" date="2023-07" db="EMBL/GenBank/DDBJ databases">
        <title>Closed genoem sequence of Methanosarcinaceae archaeon Ac7.</title>
        <authorList>
            <person name="Poehlein A."/>
            <person name="Protasov E."/>
            <person name="Platt K."/>
            <person name="Reeh H."/>
            <person name="Daniel R."/>
            <person name="Brune A."/>
        </authorList>
    </citation>
    <scope>NUCLEOTIDE SEQUENCE [LARGE SCALE GENOMIC DNA]</scope>
    <source>
        <strain evidence="3 4">Ac7</strain>
    </source>
</reference>
<keyword evidence="2" id="KW-0472">Membrane</keyword>
<keyword evidence="4" id="KW-1185">Reference proteome</keyword>
<dbReference type="Gene3D" id="3.10.620.30">
    <property type="match status" value="1"/>
</dbReference>
<accession>A0AA96VB75</accession>